<sequence length="270" mass="30716">MESIAKVIEEEDTEIISLEKSILAKTKRQDITRCQSILYNGFPRLKEIKPLVSDSGEASRNNFLSFYCSDLRDVKLARNLKHLKFFDTYRILFVHVDSKNRHFVNFLESSFPNKTNDLGFCSRYGMGLDRSNYLNPLLRLSSKVVQTVSFRSFTIGLPSLKRLVVAYKHVRVLRLICCKLSIPSVPDFSKALTNCQIQQLDLEGTGTAGLSGCGNNFYLFKNLIQGLASSPDLRLSLKEVVIYKCGVSQSEAEQMFEQNLLEGVKIFPRY</sequence>
<name>A0AAD1UN97_EUPCR</name>
<protein>
    <submittedName>
        <fullName evidence="1">Uncharacterized protein</fullName>
    </submittedName>
</protein>
<dbReference type="EMBL" id="CAMPGE010013166">
    <property type="protein sequence ID" value="CAI2371912.1"/>
    <property type="molecule type" value="Genomic_DNA"/>
</dbReference>
<reference evidence="1" key="1">
    <citation type="submission" date="2023-07" db="EMBL/GenBank/DDBJ databases">
        <authorList>
            <consortium name="AG Swart"/>
            <person name="Singh M."/>
            <person name="Singh A."/>
            <person name="Seah K."/>
            <person name="Emmerich C."/>
        </authorList>
    </citation>
    <scope>NUCLEOTIDE SEQUENCE</scope>
    <source>
        <strain evidence="1">DP1</strain>
    </source>
</reference>
<dbReference type="Gene3D" id="3.80.10.10">
    <property type="entry name" value="Ribonuclease Inhibitor"/>
    <property type="match status" value="1"/>
</dbReference>
<dbReference type="Proteomes" id="UP001295684">
    <property type="component" value="Unassembled WGS sequence"/>
</dbReference>
<gene>
    <name evidence="1" type="ORF">ECRASSUSDP1_LOCUS13237</name>
</gene>
<dbReference type="InterPro" id="IPR032675">
    <property type="entry name" value="LRR_dom_sf"/>
</dbReference>
<accession>A0AAD1UN97</accession>
<evidence type="ECO:0000313" key="2">
    <source>
        <dbReference type="Proteomes" id="UP001295684"/>
    </source>
</evidence>
<organism evidence="1 2">
    <name type="scientific">Euplotes crassus</name>
    <dbReference type="NCBI Taxonomy" id="5936"/>
    <lineage>
        <taxon>Eukaryota</taxon>
        <taxon>Sar</taxon>
        <taxon>Alveolata</taxon>
        <taxon>Ciliophora</taxon>
        <taxon>Intramacronucleata</taxon>
        <taxon>Spirotrichea</taxon>
        <taxon>Hypotrichia</taxon>
        <taxon>Euplotida</taxon>
        <taxon>Euplotidae</taxon>
        <taxon>Moneuplotes</taxon>
    </lineage>
</organism>
<proteinExistence type="predicted"/>
<comment type="caution">
    <text evidence="1">The sequence shown here is derived from an EMBL/GenBank/DDBJ whole genome shotgun (WGS) entry which is preliminary data.</text>
</comment>
<dbReference type="SUPFAM" id="SSF52047">
    <property type="entry name" value="RNI-like"/>
    <property type="match status" value="1"/>
</dbReference>
<evidence type="ECO:0000313" key="1">
    <source>
        <dbReference type="EMBL" id="CAI2371912.1"/>
    </source>
</evidence>
<keyword evidence="2" id="KW-1185">Reference proteome</keyword>
<dbReference type="AlphaFoldDB" id="A0AAD1UN97"/>